<accession>A0A5C2S208</accession>
<keyword evidence="3" id="KW-1185">Reference proteome</keyword>
<dbReference type="AlphaFoldDB" id="A0A5C2S208"/>
<dbReference type="Proteomes" id="UP000313359">
    <property type="component" value="Unassembled WGS sequence"/>
</dbReference>
<evidence type="ECO:0008006" key="4">
    <source>
        <dbReference type="Google" id="ProtNLM"/>
    </source>
</evidence>
<feature type="chain" id="PRO_5022685461" description="Ubiquitin 3 binding protein But2 C-terminal domain-containing protein" evidence="1">
    <location>
        <begin position="22"/>
        <end position="164"/>
    </location>
</feature>
<name>A0A5C2S208_9APHY</name>
<evidence type="ECO:0000256" key="1">
    <source>
        <dbReference type="SAM" id="SignalP"/>
    </source>
</evidence>
<evidence type="ECO:0000313" key="3">
    <source>
        <dbReference type="Proteomes" id="UP000313359"/>
    </source>
</evidence>
<proteinExistence type="predicted"/>
<dbReference type="EMBL" id="ML122285">
    <property type="protein sequence ID" value="RPD56814.1"/>
    <property type="molecule type" value="Genomic_DNA"/>
</dbReference>
<evidence type="ECO:0000313" key="2">
    <source>
        <dbReference type="EMBL" id="RPD56814.1"/>
    </source>
</evidence>
<keyword evidence="1" id="KW-0732">Signal</keyword>
<dbReference type="OrthoDB" id="2769307at2759"/>
<protein>
    <recommendedName>
        <fullName evidence="4">Ubiquitin 3 binding protein But2 C-terminal domain-containing protein</fullName>
    </recommendedName>
</protein>
<organism evidence="2 3">
    <name type="scientific">Lentinus tigrinus ALCF2SS1-6</name>
    <dbReference type="NCBI Taxonomy" id="1328759"/>
    <lineage>
        <taxon>Eukaryota</taxon>
        <taxon>Fungi</taxon>
        <taxon>Dikarya</taxon>
        <taxon>Basidiomycota</taxon>
        <taxon>Agaricomycotina</taxon>
        <taxon>Agaricomycetes</taxon>
        <taxon>Polyporales</taxon>
        <taxon>Polyporaceae</taxon>
        <taxon>Lentinus</taxon>
    </lineage>
</organism>
<gene>
    <name evidence="2" type="ORF">L227DRAFT_655919</name>
</gene>
<sequence>MQLFLPTILSTLAVLSRICNSQIVVSDHGTTTEPADGAVITPGDTFPFAFEPAPFGTQVCFAAYEPIDIYLSTSPPVAADVTGGVNSPCGLVGSSFVVDFGGYVVPHFSGLPPVGSGFPPSNFTMPTLDVVENATLYLTVLESFTDCKSEETYCGIETTTVVYA</sequence>
<reference evidence="2" key="1">
    <citation type="journal article" date="2018" name="Genome Biol. Evol.">
        <title>Genomics and development of Lentinus tigrinus, a white-rot wood-decaying mushroom with dimorphic fruiting bodies.</title>
        <authorList>
            <person name="Wu B."/>
            <person name="Xu Z."/>
            <person name="Knudson A."/>
            <person name="Carlson A."/>
            <person name="Chen N."/>
            <person name="Kovaka S."/>
            <person name="LaButti K."/>
            <person name="Lipzen A."/>
            <person name="Pennachio C."/>
            <person name="Riley R."/>
            <person name="Schakwitz W."/>
            <person name="Umezawa K."/>
            <person name="Ohm R.A."/>
            <person name="Grigoriev I.V."/>
            <person name="Nagy L.G."/>
            <person name="Gibbons J."/>
            <person name="Hibbett D."/>
        </authorList>
    </citation>
    <scope>NUCLEOTIDE SEQUENCE [LARGE SCALE GENOMIC DNA]</scope>
    <source>
        <strain evidence="2">ALCF2SS1-6</strain>
    </source>
</reference>
<feature type="signal peptide" evidence="1">
    <location>
        <begin position="1"/>
        <end position="21"/>
    </location>
</feature>